<dbReference type="Pfam" id="PF05182">
    <property type="entry name" value="Fip1"/>
    <property type="match status" value="1"/>
</dbReference>
<feature type="compositionally biased region" description="Low complexity" evidence="5">
    <location>
        <begin position="116"/>
        <end position="128"/>
    </location>
</feature>
<dbReference type="GO" id="GO:0006397">
    <property type="term" value="P:mRNA processing"/>
    <property type="evidence" value="ECO:0007669"/>
    <property type="project" value="UniProtKB-KW"/>
</dbReference>
<dbReference type="OrthoDB" id="1917198at2759"/>
<proteinExistence type="inferred from homology"/>
<comment type="similarity">
    <text evidence="2">Belongs to the FIP1 family.</text>
</comment>
<gene>
    <name evidence="7" type="ORF">GSI_06012</name>
</gene>
<name>A0A2G8SC30_9APHY</name>
<dbReference type="EMBL" id="AYKW01000012">
    <property type="protein sequence ID" value="PIL31314.1"/>
    <property type="molecule type" value="Genomic_DNA"/>
</dbReference>
<feature type="region of interest" description="Disordered" evidence="5">
    <location>
        <begin position="1"/>
        <end position="168"/>
    </location>
</feature>
<sequence length="456" mass="47592">MFRATASTQALVAKLEEQAADEVNGDAEPEENGGGEEEEEDESEDDVEIIMEEPQSRSLDFRHQRQAGTRSTSATFSTPQRAPPQPQPSLTTEYTPRERGGVIKLSSTPQPPSQTPQPTATATPSAPEKAVEAEKEVAKDAGPDPNSLPPATAPPSHPSINPAVPGTLDGRSILEVDLNALAEKSWRRPGSDLSDWFNYGFDEISWELYCYRRRELGDIAGMLKSNVMNFAGMSEDQLIGLPPEVRTMVMAGATAVMAGAGAGGPGGGGMMPGAGMNMNGGPMMGQMMNMGPMMNQMMEMGVGMGDMGMAPDGGGGGQGQGVGVGVGVGVGAPEGQVGMGMGIGEGFGPGGAPGQGMMGMGMNPEFAMQVRGGRVMPLWKRLGRKVDERVVQDPTAMGQQMYPGMEGSGTPVPVAPTPTRGVAQGQFRGRGMPQGMRGRGVPFAGRGRGLFFMSVP</sequence>
<evidence type="ECO:0000259" key="6">
    <source>
        <dbReference type="Pfam" id="PF05182"/>
    </source>
</evidence>
<evidence type="ECO:0000256" key="4">
    <source>
        <dbReference type="ARBA" id="ARBA00023242"/>
    </source>
</evidence>
<feature type="compositionally biased region" description="Pro residues" evidence="5">
    <location>
        <begin position="146"/>
        <end position="157"/>
    </location>
</feature>
<dbReference type="InterPro" id="IPR007854">
    <property type="entry name" value="Fip1_dom"/>
</dbReference>
<dbReference type="GO" id="GO:0005847">
    <property type="term" value="C:mRNA cleavage and polyadenylation specificity factor complex"/>
    <property type="evidence" value="ECO:0007669"/>
    <property type="project" value="TreeGrafter"/>
</dbReference>
<keyword evidence="4" id="KW-0539">Nucleus</keyword>
<accession>A0A2G8SC30</accession>
<feature type="compositionally biased region" description="Polar residues" evidence="5">
    <location>
        <begin position="66"/>
        <end position="80"/>
    </location>
</feature>
<evidence type="ECO:0000256" key="3">
    <source>
        <dbReference type="ARBA" id="ARBA00022664"/>
    </source>
</evidence>
<evidence type="ECO:0000313" key="7">
    <source>
        <dbReference type="EMBL" id="PIL31314.1"/>
    </source>
</evidence>
<evidence type="ECO:0000256" key="5">
    <source>
        <dbReference type="SAM" id="MobiDB-lite"/>
    </source>
</evidence>
<feature type="domain" description="Pre-mRNA polyadenylation factor Fip1" evidence="6">
    <location>
        <begin position="175"/>
        <end position="216"/>
    </location>
</feature>
<feature type="compositionally biased region" description="Polar residues" evidence="5">
    <location>
        <begin position="1"/>
        <end position="10"/>
    </location>
</feature>
<evidence type="ECO:0000256" key="1">
    <source>
        <dbReference type="ARBA" id="ARBA00004123"/>
    </source>
</evidence>
<feature type="compositionally biased region" description="Acidic residues" evidence="5">
    <location>
        <begin position="18"/>
        <end position="51"/>
    </location>
</feature>
<evidence type="ECO:0000313" key="8">
    <source>
        <dbReference type="Proteomes" id="UP000230002"/>
    </source>
</evidence>
<dbReference type="AlphaFoldDB" id="A0A2G8SC30"/>
<reference evidence="7 8" key="1">
    <citation type="journal article" date="2015" name="Sci. Rep.">
        <title>Chromosome-level genome map provides insights into diverse defense mechanisms in the medicinal fungus Ganoderma sinense.</title>
        <authorList>
            <person name="Zhu Y."/>
            <person name="Xu J."/>
            <person name="Sun C."/>
            <person name="Zhou S."/>
            <person name="Xu H."/>
            <person name="Nelson D.R."/>
            <person name="Qian J."/>
            <person name="Song J."/>
            <person name="Luo H."/>
            <person name="Xiang L."/>
            <person name="Li Y."/>
            <person name="Xu Z."/>
            <person name="Ji A."/>
            <person name="Wang L."/>
            <person name="Lu S."/>
            <person name="Hayward A."/>
            <person name="Sun W."/>
            <person name="Li X."/>
            <person name="Schwartz D.C."/>
            <person name="Wang Y."/>
            <person name="Chen S."/>
        </authorList>
    </citation>
    <scope>NUCLEOTIDE SEQUENCE [LARGE SCALE GENOMIC DNA]</scope>
    <source>
        <strain evidence="7 8">ZZ0214-1</strain>
    </source>
</reference>
<dbReference type="Proteomes" id="UP000230002">
    <property type="component" value="Unassembled WGS sequence"/>
</dbReference>
<evidence type="ECO:0000256" key="2">
    <source>
        <dbReference type="ARBA" id="ARBA00007459"/>
    </source>
</evidence>
<comment type="caution">
    <text evidence="7">The sequence shown here is derived from an EMBL/GenBank/DDBJ whole genome shotgun (WGS) entry which is preliminary data.</text>
</comment>
<dbReference type="PANTHER" id="PTHR13484:SF0">
    <property type="entry name" value="PRE-MRNA 3'-END-PROCESSING FACTOR FIP1"/>
    <property type="match status" value="1"/>
</dbReference>
<comment type="subcellular location">
    <subcellularLocation>
        <location evidence="1">Nucleus</location>
    </subcellularLocation>
</comment>
<dbReference type="PANTHER" id="PTHR13484">
    <property type="entry name" value="FIP1-LIKE 1 PROTEIN"/>
    <property type="match status" value="1"/>
</dbReference>
<protein>
    <recommendedName>
        <fullName evidence="6">Pre-mRNA polyadenylation factor Fip1 domain-containing protein</fullName>
    </recommendedName>
</protein>
<organism evidence="7 8">
    <name type="scientific">Ganoderma sinense ZZ0214-1</name>
    <dbReference type="NCBI Taxonomy" id="1077348"/>
    <lineage>
        <taxon>Eukaryota</taxon>
        <taxon>Fungi</taxon>
        <taxon>Dikarya</taxon>
        <taxon>Basidiomycota</taxon>
        <taxon>Agaricomycotina</taxon>
        <taxon>Agaricomycetes</taxon>
        <taxon>Polyporales</taxon>
        <taxon>Polyporaceae</taxon>
        <taxon>Ganoderma</taxon>
    </lineage>
</organism>
<keyword evidence="8" id="KW-1185">Reference proteome</keyword>
<keyword evidence="3" id="KW-0507">mRNA processing</keyword>
<dbReference type="STRING" id="1077348.A0A2G8SC30"/>
<feature type="compositionally biased region" description="Basic and acidic residues" evidence="5">
    <location>
        <begin position="129"/>
        <end position="142"/>
    </location>
</feature>
<dbReference type="InterPro" id="IPR051187">
    <property type="entry name" value="Pre-mRNA_3'-end_processing_reg"/>
</dbReference>